<evidence type="ECO:0000256" key="2">
    <source>
        <dbReference type="ARBA" id="ARBA00023054"/>
    </source>
</evidence>
<name>A0A939BD15_9FIRM</name>
<evidence type="ECO:0000313" key="5">
    <source>
        <dbReference type="EMBL" id="MBM6920709.1"/>
    </source>
</evidence>
<dbReference type="Gene3D" id="2.40.50.100">
    <property type="match status" value="1"/>
</dbReference>
<dbReference type="EMBL" id="JACJKY010000007">
    <property type="protein sequence ID" value="MBM6920709.1"/>
    <property type="molecule type" value="Genomic_DNA"/>
</dbReference>
<dbReference type="PANTHER" id="PTHR32347">
    <property type="entry name" value="EFFLUX SYSTEM COMPONENT YKNX-RELATED"/>
    <property type="match status" value="1"/>
</dbReference>
<protein>
    <submittedName>
        <fullName evidence="5">Efflux RND transporter periplasmic adaptor subunit</fullName>
    </submittedName>
</protein>
<dbReference type="GO" id="GO:0030313">
    <property type="term" value="C:cell envelope"/>
    <property type="evidence" value="ECO:0007669"/>
    <property type="project" value="UniProtKB-SubCell"/>
</dbReference>
<evidence type="ECO:0000256" key="1">
    <source>
        <dbReference type="ARBA" id="ARBA00004196"/>
    </source>
</evidence>
<dbReference type="Gene3D" id="2.40.420.20">
    <property type="match status" value="1"/>
</dbReference>
<dbReference type="Proteomes" id="UP000774750">
    <property type="component" value="Unassembled WGS sequence"/>
</dbReference>
<dbReference type="InterPro" id="IPR058792">
    <property type="entry name" value="Beta-barrel_RND_2"/>
</dbReference>
<reference evidence="5" key="1">
    <citation type="submission" date="2020-08" db="EMBL/GenBank/DDBJ databases">
        <authorList>
            <person name="Cejkova D."/>
            <person name="Kubasova T."/>
            <person name="Jahodarova E."/>
            <person name="Rychlik I."/>
        </authorList>
    </citation>
    <scope>NUCLEOTIDE SEQUENCE</scope>
    <source>
        <strain evidence="5">An559</strain>
    </source>
</reference>
<keyword evidence="2" id="KW-0175">Coiled coil</keyword>
<feature type="domain" description="CusB-like beta-barrel" evidence="3">
    <location>
        <begin position="171"/>
        <end position="248"/>
    </location>
</feature>
<gene>
    <name evidence="5" type="ORF">H6A12_06015</name>
</gene>
<comment type="subcellular location">
    <subcellularLocation>
        <location evidence="1">Cell envelope</location>
    </subcellularLocation>
</comment>
<evidence type="ECO:0000259" key="3">
    <source>
        <dbReference type="Pfam" id="PF25954"/>
    </source>
</evidence>
<reference evidence="5" key="2">
    <citation type="journal article" date="2021" name="Sci. Rep.">
        <title>The distribution of antibiotic resistance genes in chicken gut microbiota commensals.</title>
        <authorList>
            <person name="Juricova H."/>
            <person name="Matiasovicova J."/>
            <person name="Kubasova T."/>
            <person name="Cejkova D."/>
            <person name="Rychlik I."/>
        </authorList>
    </citation>
    <scope>NUCLEOTIDE SEQUENCE</scope>
    <source>
        <strain evidence="5">An559</strain>
    </source>
</reference>
<dbReference type="InterPro" id="IPR050465">
    <property type="entry name" value="UPF0194_transport"/>
</dbReference>
<dbReference type="RefSeq" id="WP_204445882.1">
    <property type="nucleotide sequence ID" value="NZ_JACJKY010000007.1"/>
</dbReference>
<dbReference type="Pfam" id="PF25954">
    <property type="entry name" value="Beta-barrel_RND_2"/>
    <property type="match status" value="1"/>
</dbReference>
<sequence length="327" mass="34993">MKKRLLVLLPAILITAFFLSLPLFVGSAVTPVSFSYPTQTNDSAGVLASGRIEKEMQINVTSEFPVVIKEYAVYPGDSVQAGDVIAYVDVMQTKEMLLTLAQTASIIPEEYKDVLSNIKLDESLLSSVIPPAVYAPANGTVLSVGVFVGEMASPTDTVAVVARGDTLVTVLEVDESEVESIAVGDRVIVKASATGGKQYGGIVTEIAPAAQQVFSGTQQQTVVQVRACLSSQADELRPGYSVSAQIQKKDQKTVLTVPYESVAQDDDGQEYVYVYEDGRAVRRDVVTGKEFSDCVAIESGIDKEDLIIGEAAQILRDGVRVTQKEAS</sequence>
<comment type="caution">
    <text evidence="5">The sequence shown here is derived from an EMBL/GenBank/DDBJ whole genome shotgun (WGS) entry which is preliminary data.</text>
</comment>
<feature type="domain" description="YknX-like C-terminal permuted SH3-like" evidence="4">
    <location>
        <begin position="254"/>
        <end position="322"/>
    </location>
</feature>
<keyword evidence="6" id="KW-1185">Reference proteome</keyword>
<dbReference type="Gene3D" id="2.40.30.170">
    <property type="match status" value="1"/>
</dbReference>
<evidence type="ECO:0000259" key="4">
    <source>
        <dbReference type="Pfam" id="PF25989"/>
    </source>
</evidence>
<dbReference type="AlphaFoldDB" id="A0A939BD15"/>
<proteinExistence type="predicted"/>
<evidence type="ECO:0000313" key="6">
    <source>
        <dbReference type="Proteomes" id="UP000774750"/>
    </source>
</evidence>
<accession>A0A939BD15</accession>
<dbReference type="Pfam" id="PF25989">
    <property type="entry name" value="YknX_C"/>
    <property type="match status" value="1"/>
</dbReference>
<organism evidence="5 6">
    <name type="scientific">Merdimmobilis hominis</name>
    <dbReference type="NCBI Taxonomy" id="2897707"/>
    <lineage>
        <taxon>Bacteria</taxon>
        <taxon>Bacillati</taxon>
        <taxon>Bacillota</taxon>
        <taxon>Clostridia</taxon>
        <taxon>Eubacteriales</taxon>
        <taxon>Oscillospiraceae</taxon>
        <taxon>Merdimmobilis</taxon>
    </lineage>
</organism>
<dbReference type="InterPro" id="IPR058637">
    <property type="entry name" value="YknX-like_C"/>
</dbReference>